<comment type="similarity">
    <text evidence="8">Belongs to the peptidase M28 family. M28E subfamily.</text>
</comment>
<dbReference type="PANTHER" id="PTHR12147">
    <property type="entry name" value="METALLOPEPTIDASE M28 FAMILY MEMBER"/>
    <property type="match status" value="1"/>
</dbReference>
<proteinExistence type="inferred from homology"/>
<keyword evidence="12" id="KW-1185">Reference proteome</keyword>
<evidence type="ECO:0000256" key="4">
    <source>
        <dbReference type="ARBA" id="ARBA00022723"/>
    </source>
</evidence>
<dbReference type="Proteomes" id="UP001437256">
    <property type="component" value="Unassembled WGS sequence"/>
</dbReference>
<dbReference type="PANTHER" id="PTHR12147:SF56">
    <property type="entry name" value="AMINOPEPTIDASE YDR415C-RELATED"/>
    <property type="match status" value="1"/>
</dbReference>
<dbReference type="EC" id="3.4.-.-" evidence="9"/>
<keyword evidence="7 9" id="KW-0862">Zinc</keyword>
<name>A0ABR2Z5Y4_9AGAR</name>
<accession>A0ABR2Z5Y4</accession>
<reference evidence="11 12" key="1">
    <citation type="submission" date="2024-05" db="EMBL/GenBank/DDBJ databases">
        <title>A draft genome resource for the thread blight pathogen Marasmius tenuissimus strain MS-2.</title>
        <authorList>
            <person name="Yulfo-Soto G.E."/>
            <person name="Baruah I.K."/>
            <person name="Amoako-Attah I."/>
            <person name="Bukari Y."/>
            <person name="Meinhardt L.W."/>
            <person name="Bailey B.A."/>
            <person name="Cohen S.P."/>
        </authorList>
    </citation>
    <scope>NUCLEOTIDE SEQUENCE [LARGE SCALE GENOMIC DNA]</scope>
    <source>
        <strain evidence="11 12">MS-2</strain>
    </source>
</reference>
<evidence type="ECO:0000256" key="2">
    <source>
        <dbReference type="ARBA" id="ARBA00022438"/>
    </source>
</evidence>
<evidence type="ECO:0000256" key="3">
    <source>
        <dbReference type="ARBA" id="ARBA00022670"/>
    </source>
</evidence>
<keyword evidence="5 9" id="KW-0732">Signal</keyword>
<comment type="cofactor">
    <cofactor evidence="1">
        <name>Zn(2+)</name>
        <dbReference type="ChEBI" id="CHEBI:29105"/>
    </cofactor>
</comment>
<keyword evidence="4 9" id="KW-0479">Metal-binding</keyword>
<evidence type="ECO:0000256" key="5">
    <source>
        <dbReference type="ARBA" id="ARBA00022729"/>
    </source>
</evidence>
<feature type="signal peptide" evidence="9">
    <location>
        <begin position="1"/>
        <end position="19"/>
    </location>
</feature>
<sequence length="298" mass="31991">MRLQSFLALLAVALPLVQTAPISHDEIVANSAKGLRLLELEAGAEPVWVTEAEKDALIIEDKGFFDVTETYEAWQNLPAAKAVESSFATYPDPSRQTQVKAIINTLSISNMQTNLNTLTAYNNRRYDQATGAEASKWIADRVKSLAGSRSDITVSQFSHTFQQPSVIAKIAGTSASSPITIFGAHLDSTNQANRTGRAPGADDDGSGTVSLIETFRALVASGFKPSTPLEFHWYAGEEGGLLGSQAVATSYKNAGAQVKAMIQFDMVAYFKPGTKEVISLNNDNSDSGLNAWLVKVAK</sequence>
<evidence type="ECO:0000256" key="1">
    <source>
        <dbReference type="ARBA" id="ARBA00001947"/>
    </source>
</evidence>
<evidence type="ECO:0000259" key="10">
    <source>
        <dbReference type="Pfam" id="PF04389"/>
    </source>
</evidence>
<evidence type="ECO:0000256" key="7">
    <source>
        <dbReference type="ARBA" id="ARBA00022833"/>
    </source>
</evidence>
<feature type="domain" description="Peptidase M28" evidence="10">
    <location>
        <begin position="166"/>
        <end position="296"/>
    </location>
</feature>
<dbReference type="InterPro" id="IPR007484">
    <property type="entry name" value="Peptidase_M28"/>
</dbReference>
<keyword evidence="3 9" id="KW-0645">Protease</keyword>
<dbReference type="SUPFAM" id="SSF53187">
    <property type="entry name" value="Zn-dependent exopeptidases"/>
    <property type="match status" value="1"/>
</dbReference>
<evidence type="ECO:0000313" key="12">
    <source>
        <dbReference type="Proteomes" id="UP001437256"/>
    </source>
</evidence>
<keyword evidence="2" id="KW-0031">Aminopeptidase</keyword>
<keyword evidence="6 9" id="KW-0378">Hydrolase</keyword>
<evidence type="ECO:0000256" key="9">
    <source>
        <dbReference type="RuleBase" id="RU361240"/>
    </source>
</evidence>
<protein>
    <recommendedName>
        <fullName evidence="9">Peptide hydrolase</fullName>
        <ecNumber evidence="9">3.4.-.-</ecNumber>
    </recommendedName>
</protein>
<gene>
    <name evidence="11" type="ORF">AAF712_016732</name>
</gene>
<evidence type="ECO:0000256" key="6">
    <source>
        <dbReference type="ARBA" id="ARBA00022801"/>
    </source>
</evidence>
<organism evidence="11 12">
    <name type="scientific">Marasmius tenuissimus</name>
    <dbReference type="NCBI Taxonomy" id="585030"/>
    <lineage>
        <taxon>Eukaryota</taxon>
        <taxon>Fungi</taxon>
        <taxon>Dikarya</taxon>
        <taxon>Basidiomycota</taxon>
        <taxon>Agaricomycotina</taxon>
        <taxon>Agaricomycetes</taxon>
        <taxon>Agaricomycetidae</taxon>
        <taxon>Agaricales</taxon>
        <taxon>Marasmiineae</taxon>
        <taxon>Marasmiaceae</taxon>
        <taxon>Marasmius</taxon>
    </lineage>
</organism>
<evidence type="ECO:0000256" key="8">
    <source>
        <dbReference type="ARBA" id="ARBA00043962"/>
    </source>
</evidence>
<dbReference type="Gene3D" id="3.40.630.10">
    <property type="entry name" value="Zn peptidases"/>
    <property type="match status" value="1"/>
</dbReference>
<evidence type="ECO:0000313" key="11">
    <source>
        <dbReference type="EMBL" id="KAL0056663.1"/>
    </source>
</evidence>
<feature type="non-terminal residue" evidence="11">
    <location>
        <position position="298"/>
    </location>
</feature>
<comment type="caution">
    <text evidence="11">The sequence shown here is derived from an EMBL/GenBank/DDBJ whole genome shotgun (WGS) entry which is preliminary data.</text>
</comment>
<feature type="chain" id="PRO_5044968826" description="Peptide hydrolase" evidence="9">
    <location>
        <begin position="20"/>
        <end position="298"/>
    </location>
</feature>
<dbReference type="EMBL" id="JBBXMP010001108">
    <property type="protein sequence ID" value="KAL0056663.1"/>
    <property type="molecule type" value="Genomic_DNA"/>
</dbReference>
<dbReference type="Pfam" id="PF04389">
    <property type="entry name" value="Peptidase_M28"/>
    <property type="match status" value="1"/>
</dbReference>
<dbReference type="InterPro" id="IPR045175">
    <property type="entry name" value="M28_fam"/>
</dbReference>